<evidence type="ECO:0000259" key="11">
    <source>
        <dbReference type="PROSITE" id="PS50114"/>
    </source>
</evidence>
<organism evidence="12 13">
    <name type="scientific">Limulus polyphemus</name>
    <name type="common">Atlantic horseshoe crab</name>
    <dbReference type="NCBI Taxonomy" id="6850"/>
    <lineage>
        <taxon>Eukaryota</taxon>
        <taxon>Metazoa</taxon>
        <taxon>Ecdysozoa</taxon>
        <taxon>Arthropoda</taxon>
        <taxon>Chelicerata</taxon>
        <taxon>Merostomata</taxon>
        <taxon>Xiphosura</taxon>
        <taxon>Limulidae</taxon>
        <taxon>Limulus</taxon>
    </lineage>
</organism>
<dbReference type="InterPro" id="IPR013088">
    <property type="entry name" value="Znf_NHR/GATA"/>
</dbReference>
<evidence type="ECO:0000256" key="2">
    <source>
        <dbReference type="ARBA" id="ARBA00014943"/>
    </source>
</evidence>
<dbReference type="PANTHER" id="PTHR13340">
    <property type="entry name" value="GATA ZINC FINGER DOMAIN-CONTAINING"/>
    <property type="match status" value="1"/>
</dbReference>
<keyword evidence="3" id="KW-0479">Metal-binding</keyword>
<evidence type="ECO:0000256" key="7">
    <source>
        <dbReference type="ARBA" id="ARBA00023163"/>
    </source>
</evidence>
<dbReference type="Proteomes" id="UP000694941">
    <property type="component" value="Unplaced"/>
</dbReference>
<comment type="subcellular location">
    <subcellularLocation>
        <location evidence="1">Nucleus</location>
    </subcellularLocation>
</comment>
<keyword evidence="4 9" id="KW-0863">Zinc-finger</keyword>
<proteinExistence type="predicted"/>
<feature type="region of interest" description="Disordered" evidence="10">
    <location>
        <begin position="64"/>
        <end position="84"/>
    </location>
</feature>
<evidence type="ECO:0000256" key="9">
    <source>
        <dbReference type="PROSITE-ProRule" id="PRU00094"/>
    </source>
</evidence>
<keyword evidence="6" id="KW-0805">Transcription regulation</keyword>
<dbReference type="PROSITE" id="PS50114">
    <property type="entry name" value="GATA_ZN_FINGER_2"/>
    <property type="match status" value="1"/>
</dbReference>
<dbReference type="Pfam" id="PF00320">
    <property type="entry name" value="GATA"/>
    <property type="match status" value="1"/>
</dbReference>
<evidence type="ECO:0000256" key="1">
    <source>
        <dbReference type="ARBA" id="ARBA00004123"/>
    </source>
</evidence>
<evidence type="ECO:0000313" key="13">
    <source>
        <dbReference type="RefSeq" id="XP_013777638.1"/>
    </source>
</evidence>
<dbReference type="SMART" id="SM00401">
    <property type="entry name" value="ZnF_GATA"/>
    <property type="match status" value="1"/>
</dbReference>
<dbReference type="Gene3D" id="3.30.50.10">
    <property type="entry name" value="Erythroid Transcription Factor GATA-1, subunit A"/>
    <property type="match status" value="1"/>
</dbReference>
<evidence type="ECO:0000256" key="10">
    <source>
        <dbReference type="SAM" id="MobiDB-lite"/>
    </source>
</evidence>
<evidence type="ECO:0000256" key="5">
    <source>
        <dbReference type="ARBA" id="ARBA00022833"/>
    </source>
</evidence>
<dbReference type="GeneID" id="106462283"/>
<evidence type="ECO:0000256" key="8">
    <source>
        <dbReference type="ARBA" id="ARBA00023242"/>
    </source>
</evidence>
<keyword evidence="8" id="KW-0539">Nucleus</keyword>
<keyword evidence="5" id="KW-0862">Zinc</keyword>
<dbReference type="PROSITE" id="PS00344">
    <property type="entry name" value="GATA_ZN_FINGER_1"/>
    <property type="match status" value="1"/>
</dbReference>
<evidence type="ECO:0000256" key="6">
    <source>
        <dbReference type="ARBA" id="ARBA00023015"/>
    </source>
</evidence>
<dbReference type="PANTHER" id="PTHR13340:SF2">
    <property type="entry name" value="GATA ZINC FINGER DOMAIN-CONTAINING PROTEIN 1"/>
    <property type="match status" value="1"/>
</dbReference>
<name>A0ABM1B9M9_LIMPO</name>
<feature type="region of interest" description="Disordered" evidence="10">
    <location>
        <begin position="39"/>
        <end position="58"/>
    </location>
</feature>
<dbReference type="InterPro" id="IPR000679">
    <property type="entry name" value="Znf_GATA"/>
</dbReference>
<reference evidence="13" key="1">
    <citation type="submission" date="2025-08" db="UniProtKB">
        <authorList>
            <consortium name="RefSeq"/>
        </authorList>
    </citation>
    <scope>IDENTIFICATION</scope>
    <source>
        <tissue evidence="13">Muscle</tissue>
    </source>
</reference>
<evidence type="ECO:0000313" key="12">
    <source>
        <dbReference type="Proteomes" id="UP000694941"/>
    </source>
</evidence>
<keyword evidence="12" id="KW-1185">Reference proteome</keyword>
<dbReference type="RefSeq" id="XP_013777638.1">
    <property type="nucleotide sequence ID" value="XM_013922184.2"/>
</dbReference>
<sequence>MPFGVKPQCTTCRTTVSTMWRKNDRGDVLCNSCGVRAFSQESSDGDKKGNGNNGTCPFTLRKSTRAKSSKFKQQAPLKSTNPKGKGRRIIFKRSTTKAPTSVASPVTSDCVYYKGFYYQVGDIVSVVDVEGDVYYAQIRGLLQDQYCEKSAVLSWLIPTQSSPKDYFDPATYIIGPEEDIPRKLDCLEFVCNAPAEYFKAHHSPYPTQPSRPEMCFIWTRIGPQIKPLPSQEEVFGIS</sequence>
<keyword evidence="7" id="KW-0804">Transcription</keyword>
<dbReference type="SUPFAM" id="SSF57716">
    <property type="entry name" value="Glucocorticoid receptor-like (DNA-binding domain)"/>
    <property type="match status" value="1"/>
</dbReference>
<accession>A0ABM1B9M9</accession>
<protein>
    <recommendedName>
        <fullName evidence="2">GATA zinc finger domain-containing protein 1</fullName>
    </recommendedName>
</protein>
<gene>
    <name evidence="13" type="primary">LOC106462283</name>
</gene>
<feature type="domain" description="GATA-type" evidence="11">
    <location>
        <begin position="8"/>
        <end position="35"/>
    </location>
</feature>
<evidence type="ECO:0000256" key="3">
    <source>
        <dbReference type="ARBA" id="ARBA00022723"/>
    </source>
</evidence>
<dbReference type="InterPro" id="IPR039050">
    <property type="entry name" value="GATAD1"/>
</dbReference>
<evidence type="ECO:0000256" key="4">
    <source>
        <dbReference type="ARBA" id="ARBA00022771"/>
    </source>
</evidence>